<sequence>MRYPTSNVLIAVVVLLSLLLVLLMEAPGLGAFSPLWIRPIIRVICAANLLVALPGLMTPKHVGWLNYLLLSITAYVVASTTPIAALWVIPRTMFFAVRYAFSSLW</sequence>
<dbReference type="Proteomes" id="UP000028186">
    <property type="component" value="Chromosome I"/>
</dbReference>
<feature type="transmembrane region" description="Helical" evidence="1">
    <location>
        <begin position="64"/>
        <end position="89"/>
    </location>
</feature>
<evidence type="ECO:0000313" key="3">
    <source>
        <dbReference type="Proteomes" id="UP000028186"/>
    </source>
</evidence>
<organism evidence="2 3">
    <name type="scientific">Neorhizobium galegae bv. officinalis bv. officinalis str. HAMBI 1141</name>
    <dbReference type="NCBI Taxonomy" id="1028801"/>
    <lineage>
        <taxon>Bacteria</taxon>
        <taxon>Pseudomonadati</taxon>
        <taxon>Pseudomonadota</taxon>
        <taxon>Alphaproteobacteria</taxon>
        <taxon>Hyphomicrobiales</taxon>
        <taxon>Rhizobiaceae</taxon>
        <taxon>Rhizobium/Agrobacterium group</taxon>
        <taxon>Neorhizobium</taxon>
    </lineage>
</organism>
<protein>
    <submittedName>
        <fullName evidence="2">Uncharacterized protein</fullName>
    </submittedName>
</protein>
<dbReference type="KEGG" id="ngl:RG1141_CH10770"/>
<dbReference type="eggNOG" id="ENOG5030ZCP">
    <property type="taxonomic scope" value="Bacteria"/>
</dbReference>
<evidence type="ECO:0000313" key="2">
    <source>
        <dbReference type="EMBL" id="CDN53436.1"/>
    </source>
</evidence>
<evidence type="ECO:0000256" key="1">
    <source>
        <dbReference type="SAM" id="Phobius"/>
    </source>
</evidence>
<accession>A0A068T5W6</accession>
<keyword evidence="1" id="KW-0812">Transmembrane</keyword>
<gene>
    <name evidence="2" type="ORF">RG1141_CH10770</name>
</gene>
<dbReference type="HOGENOM" id="CLU_2233645_0_0_5"/>
<dbReference type="PATRIC" id="fig|1028801.3.peg.1105"/>
<dbReference type="AlphaFoldDB" id="A0A068T5W6"/>
<keyword evidence="1" id="KW-0472">Membrane</keyword>
<keyword evidence="1" id="KW-1133">Transmembrane helix</keyword>
<dbReference type="RefSeq" id="WP_038541810.1">
    <property type="nucleotide sequence ID" value="NZ_HG938355.1"/>
</dbReference>
<reference evidence="3" key="1">
    <citation type="journal article" date="2014" name="BMC Genomics">
        <title>Genome sequencing of two Neorhizobium galegae strains reveals a noeT gene responsible for the unusual acetylation of the nodulation factors.</title>
        <authorList>
            <person name="Osterman J."/>
            <person name="Marsh J."/>
            <person name="Laine P.K."/>
            <person name="Zeng Z."/>
            <person name="Alatalo E."/>
            <person name="Sullivan J.T."/>
            <person name="Young J.P."/>
            <person name="Thomas-Oates J."/>
            <person name="Paulin L."/>
            <person name="Lindstrom K."/>
        </authorList>
    </citation>
    <scope>NUCLEOTIDE SEQUENCE [LARGE SCALE GENOMIC DNA]</scope>
    <source>
        <strain evidence="3">HAMBI 1141</strain>
    </source>
</reference>
<dbReference type="EMBL" id="HG938355">
    <property type="protein sequence ID" value="CDN53436.1"/>
    <property type="molecule type" value="Genomic_DNA"/>
</dbReference>
<name>A0A068T5W6_NEOGA</name>
<proteinExistence type="predicted"/>